<dbReference type="SUPFAM" id="SSF50998">
    <property type="entry name" value="Quinoprotein alcohol dehydrogenase-like"/>
    <property type="match status" value="2"/>
</dbReference>
<feature type="transmembrane region" description="Helical" evidence="6">
    <location>
        <begin position="293"/>
        <end position="315"/>
    </location>
</feature>
<dbReference type="EMBL" id="CP040916">
    <property type="protein sequence ID" value="QDQ11559.1"/>
    <property type="molecule type" value="Genomic_DNA"/>
</dbReference>
<dbReference type="GO" id="GO:0004674">
    <property type="term" value="F:protein serine/threonine kinase activity"/>
    <property type="evidence" value="ECO:0007669"/>
    <property type="project" value="UniProtKB-KW"/>
</dbReference>
<proteinExistence type="predicted"/>
<evidence type="ECO:0000313" key="8">
    <source>
        <dbReference type="EMBL" id="QDQ11559.1"/>
    </source>
</evidence>
<dbReference type="InterPro" id="IPR011009">
    <property type="entry name" value="Kinase-like_dom_sf"/>
</dbReference>
<accession>A0A516R7C0</accession>
<dbReference type="InterPro" id="IPR008271">
    <property type="entry name" value="Ser/Thr_kinase_AS"/>
</dbReference>
<dbReference type="Pfam" id="PF13360">
    <property type="entry name" value="PQQ_2"/>
    <property type="match status" value="1"/>
</dbReference>
<keyword evidence="4 5" id="KW-0067">ATP-binding</keyword>
<dbReference type="CDD" id="cd14014">
    <property type="entry name" value="STKc_PknB_like"/>
    <property type="match status" value="1"/>
</dbReference>
<reference evidence="8 9" key="1">
    <citation type="journal article" date="2019" name="J. Ind. Microbiol. Biotechnol.">
        <title>The complete genomic sequence of Streptomyces spectabilis NRRL-2792 and identification of secondary metabolite biosynthetic gene clusters.</title>
        <authorList>
            <person name="Sinha A."/>
            <person name="Phillips-Salemka S."/>
            <person name="Niraula T.A."/>
            <person name="Short K.A."/>
            <person name="Niraula N.P."/>
        </authorList>
    </citation>
    <scope>NUCLEOTIDE SEQUENCE [LARGE SCALE GENOMIC DNA]</scope>
    <source>
        <strain evidence="8 9">NRRL 2792</strain>
    </source>
</reference>
<evidence type="ECO:0000256" key="4">
    <source>
        <dbReference type="ARBA" id="ARBA00022840"/>
    </source>
</evidence>
<dbReference type="InterPro" id="IPR015943">
    <property type="entry name" value="WD40/YVTN_repeat-like_dom_sf"/>
</dbReference>
<keyword evidence="2 5" id="KW-0547">Nucleotide-binding</keyword>
<dbReference type="Gene3D" id="2.130.10.10">
    <property type="entry name" value="YVTN repeat-like/Quinoprotein amine dehydrogenase"/>
    <property type="match status" value="1"/>
</dbReference>
<gene>
    <name evidence="8" type="ORF">FH965_14075</name>
</gene>
<keyword evidence="6" id="KW-0472">Membrane</keyword>
<dbReference type="PROSITE" id="PS50011">
    <property type="entry name" value="PROTEIN_KINASE_DOM"/>
    <property type="match status" value="1"/>
</dbReference>
<dbReference type="InterPro" id="IPR017441">
    <property type="entry name" value="Protein_kinase_ATP_BS"/>
</dbReference>
<evidence type="ECO:0000256" key="6">
    <source>
        <dbReference type="SAM" id="Phobius"/>
    </source>
</evidence>
<dbReference type="InterPro" id="IPR000719">
    <property type="entry name" value="Prot_kinase_dom"/>
</dbReference>
<dbReference type="Pfam" id="PF00069">
    <property type="entry name" value="Pkinase"/>
    <property type="match status" value="1"/>
</dbReference>
<feature type="domain" description="Protein kinase" evidence="7">
    <location>
        <begin position="14"/>
        <end position="277"/>
    </location>
</feature>
<keyword evidence="8" id="KW-0723">Serine/threonine-protein kinase</keyword>
<organism evidence="8 9">
    <name type="scientific">Streptomyces spectabilis</name>
    <dbReference type="NCBI Taxonomy" id="68270"/>
    <lineage>
        <taxon>Bacteria</taxon>
        <taxon>Bacillati</taxon>
        <taxon>Actinomycetota</taxon>
        <taxon>Actinomycetes</taxon>
        <taxon>Kitasatosporales</taxon>
        <taxon>Streptomycetaceae</taxon>
        <taxon>Streptomyces</taxon>
    </lineage>
</organism>
<dbReference type="Gene3D" id="2.40.10.480">
    <property type="match status" value="1"/>
</dbReference>
<evidence type="ECO:0000256" key="1">
    <source>
        <dbReference type="ARBA" id="ARBA00022679"/>
    </source>
</evidence>
<dbReference type="PANTHER" id="PTHR43289">
    <property type="entry name" value="MITOGEN-ACTIVATED PROTEIN KINASE KINASE KINASE 20-RELATED"/>
    <property type="match status" value="1"/>
</dbReference>
<dbReference type="SUPFAM" id="SSF56112">
    <property type="entry name" value="Protein kinase-like (PK-like)"/>
    <property type="match status" value="1"/>
</dbReference>
<evidence type="ECO:0000256" key="2">
    <source>
        <dbReference type="ARBA" id="ARBA00022741"/>
    </source>
</evidence>
<evidence type="ECO:0000256" key="3">
    <source>
        <dbReference type="ARBA" id="ARBA00022777"/>
    </source>
</evidence>
<keyword evidence="6" id="KW-1133">Transmembrane helix</keyword>
<evidence type="ECO:0000256" key="5">
    <source>
        <dbReference type="PROSITE-ProRule" id="PRU10141"/>
    </source>
</evidence>
<keyword evidence="6" id="KW-0812">Transmembrane</keyword>
<dbReference type="InterPro" id="IPR018391">
    <property type="entry name" value="PQQ_b-propeller_rpt"/>
</dbReference>
<evidence type="ECO:0000313" key="9">
    <source>
        <dbReference type="Proteomes" id="UP000316806"/>
    </source>
</evidence>
<dbReference type="Gene3D" id="1.10.510.10">
    <property type="entry name" value="Transferase(Phosphotransferase) domain 1"/>
    <property type="match status" value="1"/>
</dbReference>
<protein>
    <submittedName>
        <fullName evidence="8">Serine/threonine protein kinase</fullName>
    </submittedName>
</protein>
<name>A0A516R7C0_STRST</name>
<dbReference type="SMART" id="SM00220">
    <property type="entry name" value="S_TKc"/>
    <property type="match status" value="1"/>
</dbReference>
<dbReference type="Gene3D" id="3.30.200.20">
    <property type="entry name" value="Phosphorylase Kinase, domain 1"/>
    <property type="match status" value="1"/>
</dbReference>
<dbReference type="AlphaFoldDB" id="A0A516R7C0"/>
<dbReference type="GO" id="GO:0005524">
    <property type="term" value="F:ATP binding"/>
    <property type="evidence" value="ECO:0007669"/>
    <property type="project" value="UniProtKB-UniRule"/>
</dbReference>
<feature type="binding site" evidence="5">
    <location>
        <position position="42"/>
    </location>
    <ligand>
        <name>ATP</name>
        <dbReference type="ChEBI" id="CHEBI:30616"/>
    </ligand>
</feature>
<dbReference type="PROSITE" id="PS00108">
    <property type="entry name" value="PROTEIN_KINASE_ST"/>
    <property type="match status" value="1"/>
</dbReference>
<evidence type="ECO:0000259" key="7">
    <source>
        <dbReference type="PROSITE" id="PS50011"/>
    </source>
</evidence>
<dbReference type="Proteomes" id="UP000316806">
    <property type="component" value="Chromosome"/>
</dbReference>
<sequence length="706" mass="75072">MALRETDPKEVGGYPVEDRLGSGGMGVVYLARSASGRRLAVKVVHAQYADDPEFRTRFRREVEAARQVSGAFTAPVVDADADAPSPWMATLYIPGENLGDHVRRHGPLPAERLLELAAGLTEALRDIHRVGVVHRDLKPANVMLAEDGPRVIDFGVSRAAEALAGDALTQTGRVMGTPPYMSPEQLTSPRDVGPASDVFSLGSVLVHAATGRGPFDDVSPYETATRVVEGDAGLDDVPDDLRALVTLCLAKHPKERPTPDELLAVLRGDPVPPRPAVPAEGASAPRPRRRRRLLITGAVGGVLAAVLTLGAVQWLQPDDPGARSLPPGWRAWQAQDTRAEEGSSTPFSRCVAARGGLVCAGGGTKAARFSLATGKLAWSASAVGGGGLVDQGTVFGASADRERVYVYRDKSVARSDDSAPEPVYEFQALDSRTGKELWRRAPLWGQEVASGPNSERELGDVAVVQDGLLARYGAKADRYALLADRTGGEPRWQRPLPDPDSCGVDAADGHGYLLCLSEKETRLSRLDPDTGEPSWTTRLPGALLFLGQADGRLVFGQNIQDGAHRTLVTVDVASGGHTVRSVPLSHRQPGAASVTLSDGTVYYTLWNGRVSAVDPRSGRQLWSTDSEVENPGPPLAGETHVFLASPSGRLGALYRHTGAVDWSRPARSADVLSSADTPGAPLTLVGDALYVPYGIRSVYSVDVRHP</sequence>
<dbReference type="RefSeq" id="WP_144003451.1">
    <property type="nucleotide sequence ID" value="NZ_CP040916.1"/>
</dbReference>
<dbReference type="PANTHER" id="PTHR43289:SF34">
    <property type="entry name" value="SERINE_THREONINE-PROTEIN KINASE YBDM-RELATED"/>
    <property type="match status" value="1"/>
</dbReference>
<keyword evidence="3 8" id="KW-0418">Kinase</keyword>
<keyword evidence="1" id="KW-0808">Transferase</keyword>
<dbReference type="PROSITE" id="PS00107">
    <property type="entry name" value="PROTEIN_KINASE_ATP"/>
    <property type="match status" value="1"/>
</dbReference>
<dbReference type="InterPro" id="IPR002372">
    <property type="entry name" value="PQQ_rpt_dom"/>
</dbReference>
<dbReference type="InterPro" id="IPR011047">
    <property type="entry name" value="Quinoprotein_ADH-like_sf"/>
</dbReference>
<dbReference type="SMART" id="SM00564">
    <property type="entry name" value="PQQ"/>
    <property type="match status" value="3"/>
</dbReference>